<gene>
    <name evidence="2" type="ORF">AC578_1396</name>
</gene>
<reference evidence="2 3" key="1">
    <citation type="submission" date="2015-07" db="EMBL/GenBank/DDBJ databases">
        <title>Comparative genomics of the Sigatoka disease complex on banana suggests a link between parallel evolutionary changes in Pseudocercospora fijiensis and Pseudocercospora eumusae and increased virulence on the banana host.</title>
        <authorList>
            <person name="Chang T.-C."/>
            <person name="Salvucci A."/>
            <person name="Crous P.W."/>
            <person name="Stergiopoulos I."/>
        </authorList>
    </citation>
    <scope>NUCLEOTIDE SEQUENCE [LARGE SCALE GENOMIC DNA]</scope>
    <source>
        <strain evidence="2 3">CBS 114824</strain>
    </source>
</reference>
<keyword evidence="3" id="KW-1185">Reference proteome</keyword>
<protein>
    <submittedName>
        <fullName evidence="2">Uncharacterized protein</fullName>
    </submittedName>
</protein>
<proteinExistence type="predicted"/>
<comment type="caution">
    <text evidence="2">The sequence shown here is derived from an EMBL/GenBank/DDBJ whole genome shotgun (WGS) entry which is preliminary data.</text>
</comment>
<dbReference type="AlphaFoldDB" id="A0A139HUP7"/>
<feature type="region of interest" description="Disordered" evidence="1">
    <location>
        <begin position="1"/>
        <end position="114"/>
    </location>
</feature>
<feature type="compositionally biased region" description="Low complexity" evidence="1">
    <location>
        <begin position="60"/>
        <end position="83"/>
    </location>
</feature>
<feature type="compositionally biased region" description="Basic residues" evidence="1">
    <location>
        <begin position="1"/>
        <end position="12"/>
    </location>
</feature>
<accession>A0A139HUP7</accession>
<sequence length="398" mass="45383">MSQKKNRVKPVGKKVVAQLELPDPLPQPKSKRAQKREEAMSQKTPTVNQAPSGTDTPTRPQAAPNSAQAAAAGLPRLSASRRLASSKHPFGVALEKEKERRRMQEEDGTESDTGPVKLLAQFGTILMRHDEQNWKKLTHHFHDALDLQTSFRENAQFVKSEFLYRLTTSTTDATSLVHLARGQATSELETDTRYEIFVRDTAGAQFKLTVDASHKSAHSIKKLEKITGEALSHFPVHVWDARFLIVETGLESETTSLHHIKDFIISMETDQKAPSFRAHIPLGIRIEKVLAKRTLACHVDDMRFFATQVQWLFQGSIEDWKHNFRALARTEEYMIAERRLWWEAGWETFDLEKADFMQAKVNEMVPQMDAIGLENQGTFVRLEDCEQAQEPEPEIPFW</sequence>
<organism evidence="2 3">
    <name type="scientific">Pseudocercospora eumusae</name>
    <dbReference type="NCBI Taxonomy" id="321146"/>
    <lineage>
        <taxon>Eukaryota</taxon>
        <taxon>Fungi</taxon>
        <taxon>Dikarya</taxon>
        <taxon>Ascomycota</taxon>
        <taxon>Pezizomycotina</taxon>
        <taxon>Dothideomycetes</taxon>
        <taxon>Dothideomycetidae</taxon>
        <taxon>Mycosphaerellales</taxon>
        <taxon>Mycosphaerellaceae</taxon>
        <taxon>Pseudocercospora</taxon>
    </lineage>
</organism>
<name>A0A139HUP7_9PEZI</name>
<dbReference type="Proteomes" id="UP000070133">
    <property type="component" value="Unassembled WGS sequence"/>
</dbReference>
<evidence type="ECO:0000313" key="2">
    <source>
        <dbReference type="EMBL" id="KXT06201.1"/>
    </source>
</evidence>
<feature type="compositionally biased region" description="Polar residues" evidence="1">
    <location>
        <begin position="41"/>
        <end position="59"/>
    </location>
</feature>
<evidence type="ECO:0000313" key="3">
    <source>
        <dbReference type="Proteomes" id="UP000070133"/>
    </source>
</evidence>
<dbReference type="OrthoDB" id="10265971at2759"/>
<evidence type="ECO:0000256" key="1">
    <source>
        <dbReference type="SAM" id="MobiDB-lite"/>
    </source>
</evidence>
<dbReference type="EMBL" id="LFZN01000008">
    <property type="protein sequence ID" value="KXT06201.1"/>
    <property type="molecule type" value="Genomic_DNA"/>
</dbReference>
<feature type="compositionally biased region" description="Basic and acidic residues" evidence="1">
    <location>
        <begin position="94"/>
        <end position="105"/>
    </location>
</feature>